<evidence type="ECO:0000313" key="1">
    <source>
        <dbReference type="EMBL" id="PQN05739.1"/>
    </source>
</evidence>
<evidence type="ECO:0000313" key="2">
    <source>
        <dbReference type="Proteomes" id="UP000238186"/>
    </source>
</evidence>
<reference evidence="1 2" key="1">
    <citation type="submission" date="2018-02" db="EMBL/GenBank/DDBJ databases">
        <title>Distribution and characterization of Shiga toxin converting temperate phage carried by Shigella flexneri in Hispaniola.</title>
        <authorList>
            <person name="Fogolari M."/>
            <person name="Mavian C."/>
            <person name="Angeletti S."/>
            <person name="Salemi M."/>
            <person name="Lampel K.A."/>
            <person name="Maurelli A.T."/>
        </authorList>
    </citation>
    <scope>NUCLEOTIDE SEQUENCE [LARGE SCALE GENOMIC DNA]</scope>
    <source>
        <strain evidence="1 2">BS979</strain>
    </source>
</reference>
<comment type="caution">
    <text evidence="1">The sequence shown here is derived from an EMBL/GenBank/DDBJ whole genome shotgun (WGS) entry which is preliminary data.</text>
</comment>
<sequence length="138" mass="15972">PVDYLLGRERNQEGARVLRGAPEEVRELIDATPFAKKYTSGVLSFAEQTLPPGERERVMESFEWVLMPGLEKNQYSILWGEHQDKGRLELNFVIPNMELASGKRLQPYYDRADRPRINAWQTLVNHHYGLHDPNAPEN</sequence>
<dbReference type="AlphaFoldDB" id="A0A2S8DAL9"/>
<organism evidence="1 2">
    <name type="scientific">Shigella dysenteriae</name>
    <dbReference type="NCBI Taxonomy" id="622"/>
    <lineage>
        <taxon>Bacteria</taxon>
        <taxon>Pseudomonadati</taxon>
        <taxon>Pseudomonadota</taxon>
        <taxon>Gammaproteobacteria</taxon>
        <taxon>Enterobacterales</taxon>
        <taxon>Enterobacteriaceae</taxon>
        <taxon>Shigella</taxon>
    </lineage>
</organism>
<feature type="non-terminal residue" evidence="1">
    <location>
        <position position="138"/>
    </location>
</feature>
<dbReference type="EMBL" id="PUGT01000234">
    <property type="protein sequence ID" value="PQN05739.1"/>
    <property type="molecule type" value="Genomic_DNA"/>
</dbReference>
<proteinExistence type="predicted"/>
<dbReference type="Proteomes" id="UP000238186">
    <property type="component" value="Unassembled WGS sequence"/>
</dbReference>
<accession>A0A2S8DAL9</accession>
<protein>
    <submittedName>
        <fullName evidence="1">Nuclease</fullName>
    </submittedName>
</protein>
<name>A0A2S8DAL9_SHIDY</name>
<feature type="non-terminal residue" evidence="1">
    <location>
        <position position="1"/>
    </location>
</feature>
<gene>
    <name evidence="1" type="ORF">C5K18_14890</name>
</gene>